<dbReference type="Pfam" id="PF13649">
    <property type="entry name" value="Methyltransf_25"/>
    <property type="match status" value="1"/>
</dbReference>
<dbReference type="SUPFAM" id="SSF53335">
    <property type="entry name" value="S-adenosyl-L-methionine-dependent methyltransferases"/>
    <property type="match status" value="1"/>
</dbReference>
<dbReference type="Gene3D" id="3.40.50.150">
    <property type="entry name" value="Vaccinia Virus protein VP39"/>
    <property type="match status" value="1"/>
</dbReference>
<evidence type="ECO:0000313" key="5">
    <source>
        <dbReference type="Proteomes" id="UP000284395"/>
    </source>
</evidence>
<dbReference type="CDD" id="cd02440">
    <property type="entry name" value="AdoMet_MTases"/>
    <property type="match status" value="1"/>
</dbReference>
<dbReference type="PANTHER" id="PTHR43861:SF1">
    <property type="entry name" value="TRANS-ACONITATE 2-METHYLTRANSFERASE"/>
    <property type="match status" value="1"/>
</dbReference>
<dbReference type="Proteomes" id="UP000284395">
    <property type="component" value="Unassembled WGS sequence"/>
</dbReference>
<feature type="domain" description="Methyltransferase" evidence="3">
    <location>
        <begin position="45"/>
        <end position="138"/>
    </location>
</feature>
<organism evidence="4 5">
    <name type="scientific">Altericroceibacterium spongiae</name>
    <dbReference type="NCBI Taxonomy" id="2320269"/>
    <lineage>
        <taxon>Bacteria</taxon>
        <taxon>Pseudomonadati</taxon>
        <taxon>Pseudomonadota</taxon>
        <taxon>Alphaproteobacteria</taxon>
        <taxon>Sphingomonadales</taxon>
        <taxon>Erythrobacteraceae</taxon>
        <taxon>Altericroceibacterium</taxon>
    </lineage>
</organism>
<evidence type="ECO:0000313" key="4">
    <source>
        <dbReference type="EMBL" id="RKF19210.1"/>
    </source>
</evidence>
<dbReference type="RefSeq" id="WP_120325151.1">
    <property type="nucleotide sequence ID" value="NZ_RAPF01000006.1"/>
</dbReference>
<proteinExistence type="predicted"/>
<name>A0A420EEW3_9SPHN</name>
<dbReference type="InterPro" id="IPR029063">
    <property type="entry name" value="SAM-dependent_MTases_sf"/>
</dbReference>
<comment type="caution">
    <text evidence="4">The sequence shown here is derived from an EMBL/GenBank/DDBJ whole genome shotgun (WGS) entry which is preliminary data.</text>
</comment>
<dbReference type="GO" id="GO:0032259">
    <property type="term" value="P:methylation"/>
    <property type="evidence" value="ECO:0007669"/>
    <property type="project" value="UniProtKB-KW"/>
</dbReference>
<dbReference type="GO" id="GO:0008168">
    <property type="term" value="F:methyltransferase activity"/>
    <property type="evidence" value="ECO:0007669"/>
    <property type="project" value="UniProtKB-KW"/>
</dbReference>
<accession>A0A420EEW3</accession>
<dbReference type="OrthoDB" id="9777638at2"/>
<reference evidence="4 5" key="1">
    <citation type="submission" date="2018-09" db="EMBL/GenBank/DDBJ databases">
        <title>Altererythrobacter spongiae sp. nov., isolated from a marine sponge.</title>
        <authorList>
            <person name="Zhuang L."/>
            <person name="Luo L."/>
        </authorList>
    </citation>
    <scope>NUCLEOTIDE SEQUENCE [LARGE SCALE GENOMIC DNA]</scope>
    <source>
        <strain evidence="4 5">HN-Y73</strain>
    </source>
</reference>
<evidence type="ECO:0000259" key="3">
    <source>
        <dbReference type="Pfam" id="PF13649"/>
    </source>
</evidence>
<evidence type="ECO:0000256" key="1">
    <source>
        <dbReference type="ARBA" id="ARBA00022603"/>
    </source>
</evidence>
<protein>
    <submittedName>
        <fullName evidence="4">Class I SAM-dependent methyltransferase</fullName>
    </submittedName>
</protein>
<dbReference type="InterPro" id="IPR041698">
    <property type="entry name" value="Methyltransf_25"/>
</dbReference>
<keyword evidence="5" id="KW-1185">Reference proteome</keyword>
<evidence type="ECO:0000256" key="2">
    <source>
        <dbReference type="ARBA" id="ARBA00022679"/>
    </source>
</evidence>
<sequence>MPDKNEWQARMGDKWAQEWQRTDLSFSRLTPHLLTRIAGQPSSRILDIGCGAGETAIALAKSHPQIKIVGLDISPSLIEIARQRARAEGANVTFVNMDALRWQAEDGFAPDLLISRHGVMFFDDPSSAFGHLADVAAPAARLVFSCFRSTDENPFFTKMSELLPAPDRMVTDPTAPGPFAFADKDRVRSILQDGGWGDIAFEAYDYPAIAGEGRDAVLDAVTYFTTIGPAARAMAQMETMEKERLREGIREIAMKNCSDGIVSLPAAVWIVSATKR</sequence>
<keyword evidence="2 4" id="KW-0808">Transferase</keyword>
<dbReference type="EMBL" id="RAPF01000006">
    <property type="protein sequence ID" value="RKF19210.1"/>
    <property type="molecule type" value="Genomic_DNA"/>
</dbReference>
<gene>
    <name evidence="4" type="ORF">D6851_12095</name>
</gene>
<dbReference type="AlphaFoldDB" id="A0A420EEW3"/>
<dbReference type="PANTHER" id="PTHR43861">
    <property type="entry name" value="TRANS-ACONITATE 2-METHYLTRANSFERASE-RELATED"/>
    <property type="match status" value="1"/>
</dbReference>
<keyword evidence="1 4" id="KW-0489">Methyltransferase</keyword>